<dbReference type="AlphaFoldDB" id="A0A8C9Y3D0"/>
<evidence type="ECO:0000313" key="2">
    <source>
        <dbReference type="Proteomes" id="UP000694568"/>
    </source>
</evidence>
<accession>A0A8C9Y3D0</accession>
<organism evidence="1 2">
    <name type="scientific">Sander lucioperca</name>
    <name type="common">Pike-perch</name>
    <name type="synonym">Perca lucioperca</name>
    <dbReference type="NCBI Taxonomy" id="283035"/>
    <lineage>
        <taxon>Eukaryota</taxon>
        <taxon>Metazoa</taxon>
        <taxon>Chordata</taxon>
        <taxon>Craniata</taxon>
        <taxon>Vertebrata</taxon>
        <taxon>Euteleostomi</taxon>
        <taxon>Actinopterygii</taxon>
        <taxon>Neopterygii</taxon>
        <taxon>Teleostei</taxon>
        <taxon>Neoteleostei</taxon>
        <taxon>Acanthomorphata</taxon>
        <taxon>Eupercaria</taxon>
        <taxon>Perciformes</taxon>
        <taxon>Percoidei</taxon>
        <taxon>Percidae</taxon>
        <taxon>Luciopercinae</taxon>
        <taxon>Sander</taxon>
    </lineage>
</organism>
<protein>
    <submittedName>
        <fullName evidence="1">Uncharacterized protein</fullName>
    </submittedName>
</protein>
<proteinExistence type="predicted"/>
<keyword evidence="2" id="KW-1185">Reference proteome</keyword>
<evidence type="ECO:0000313" key="1">
    <source>
        <dbReference type="Ensembl" id="ENSSLUP00000017074.1"/>
    </source>
</evidence>
<reference evidence="1" key="2">
    <citation type="submission" date="2025-09" db="UniProtKB">
        <authorList>
            <consortium name="Ensembl"/>
        </authorList>
    </citation>
    <scope>IDENTIFICATION</scope>
</reference>
<name>A0A8C9Y3D0_SANLU</name>
<dbReference type="Ensembl" id="ENSSLUT00000017631.1">
    <property type="protein sequence ID" value="ENSSLUP00000017074.1"/>
    <property type="gene ID" value="ENSSLUG00000008000.1"/>
</dbReference>
<sequence length="58" mass="6415">EKLQKRGNNCLSSAASQLPGSVSLCSINISKLFHSSEMPLKGLRGLEVMEKLHKILYE</sequence>
<dbReference type="Proteomes" id="UP000694568">
    <property type="component" value="Unplaced"/>
</dbReference>
<reference evidence="1" key="1">
    <citation type="submission" date="2025-08" db="UniProtKB">
        <authorList>
            <consortium name="Ensembl"/>
        </authorList>
    </citation>
    <scope>IDENTIFICATION</scope>
</reference>